<dbReference type="InterPro" id="IPR001509">
    <property type="entry name" value="Epimerase_deHydtase"/>
</dbReference>
<dbReference type="AlphaFoldDB" id="A0AA95L2V8"/>
<organism evidence="4 5">
    <name type="scientific">Paenibacillus woosongensis</name>
    <dbReference type="NCBI Taxonomy" id="307580"/>
    <lineage>
        <taxon>Bacteria</taxon>
        <taxon>Bacillati</taxon>
        <taxon>Bacillota</taxon>
        <taxon>Bacilli</taxon>
        <taxon>Bacillales</taxon>
        <taxon>Paenibacillaceae</taxon>
        <taxon>Paenibacillus</taxon>
    </lineage>
</organism>
<dbReference type="Proteomes" id="UP001177943">
    <property type="component" value="Chromosome"/>
</dbReference>
<comment type="similarity">
    <text evidence="1">Belongs to the NAD(P)-dependent epimerase/dehydratase family. SDR39U1 subfamily.</text>
</comment>
<protein>
    <submittedName>
        <fullName evidence="4">TIGR01777 family oxidoreductase</fullName>
    </submittedName>
</protein>
<evidence type="ECO:0000259" key="2">
    <source>
        <dbReference type="Pfam" id="PF01370"/>
    </source>
</evidence>
<feature type="domain" description="DUF1731" evidence="3">
    <location>
        <begin position="261"/>
        <end position="307"/>
    </location>
</feature>
<feature type="domain" description="NAD-dependent epimerase/dehydratase" evidence="2">
    <location>
        <begin position="3"/>
        <end position="227"/>
    </location>
</feature>
<evidence type="ECO:0000313" key="4">
    <source>
        <dbReference type="EMBL" id="WHX50427.1"/>
    </source>
</evidence>
<dbReference type="NCBIfam" id="TIGR01777">
    <property type="entry name" value="yfcH"/>
    <property type="match status" value="1"/>
</dbReference>
<evidence type="ECO:0000256" key="1">
    <source>
        <dbReference type="ARBA" id="ARBA00009353"/>
    </source>
</evidence>
<dbReference type="PANTHER" id="PTHR11092:SF0">
    <property type="entry name" value="EPIMERASE FAMILY PROTEIN SDR39U1"/>
    <property type="match status" value="1"/>
</dbReference>
<dbReference type="KEGG" id="pwn:QNH46_07155"/>
<accession>A0AA95L2V8</accession>
<dbReference type="InterPro" id="IPR036291">
    <property type="entry name" value="NAD(P)-bd_dom_sf"/>
</dbReference>
<gene>
    <name evidence="4" type="ORF">QNH46_07155</name>
</gene>
<dbReference type="SUPFAM" id="SSF51735">
    <property type="entry name" value="NAD(P)-binding Rossmann-fold domains"/>
    <property type="match status" value="1"/>
</dbReference>
<dbReference type="Gene3D" id="3.40.50.720">
    <property type="entry name" value="NAD(P)-binding Rossmann-like Domain"/>
    <property type="match status" value="1"/>
</dbReference>
<dbReference type="Pfam" id="PF01370">
    <property type="entry name" value="Epimerase"/>
    <property type="match status" value="1"/>
</dbReference>
<dbReference type="InterPro" id="IPR010099">
    <property type="entry name" value="SDR39U1"/>
</dbReference>
<dbReference type="Pfam" id="PF08338">
    <property type="entry name" value="DUF1731"/>
    <property type="match status" value="1"/>
</dbReference>
<name>A0AA95L2V8_9BACL</name>
<evidence type="ECO:0000259" key="3">
    <source>
        <dbReference type="Pfam" id="PF08338"/>
    </source>
</evidence>
<dbReference type="PANTHER" id="PTHR11092">
    <property type="entry name" value="SUGAR NUCLEOTIDE EPIMERASE RELATED"/>
    <property type="match status" value="1"/>
</dbReference>
<sequence length="315" mass="34551">MKICITGGTGFIGSALASYWQQQGHDVTVITRRQPEQHSQGDPEPQAREGAAPLAYLTWEQLAQPSSRGIKVDAVVNLAGTSLNQRWTGRAKDSILQSRLQTTDLTAKWVQSLNSKPEVVIQGSAVGIYGTSLTDTFDENSQPEADDFLANVTRQWETAAEDGFRGIRLVKLRTGVVLGNKGGAYPLMRLPILFGAGGKVGSGRQWVPWIHIHDIVALIDFCVKNFEMNGAVNEVSPNPVTNDEFGRIVSRVHRRPYWLPLPSFALRTILGEMSALLLEGQRVLPQAALRHGFHFQYPELESAAADLKKRAVSGA</sequence>
<dbReference type="RefSeq" id="WP_283927501.1">
    <property type="nucleotide sequence ID" value="NZ_CP126084.1"/>
</dbReference>
<evidence type="ECO:0000313" key="5">
    <source>
        <dbReference type="Proteomes" id="UP001177943"/>
    </source>
</evidence>
<proteinExistence type="inferred from homology"/>
<dbReference type="EMBL" id="CP126084">
    <property type="protein sequence ID" value="WHX50427.1"/>
    <property type="molecule type" value="Genomic_DNA"/>
</dbReference>
<dbReference type="InterPro" id="IPR013549">
    <property type="entry name" value="DUF1731"/>
</dbReference>
<reference evidence="4" key="1">
    <citation type="submission" date="2023-05" db="EMBL/GenBank/DDBJ databases">
        <title>Comparative genomics of Bacillaceae isolates and their secondary metabolite potential.</title>
        <authorList>
            <person name="Song L."/>
            <person name="Nielsen L.J."/>
            <person name="Mohite O."/>
            <person name="Xu X."/>
            <person name="Weber T."/>
            <person name="Kovacs A.T."/>
        </authorList>
    </citation>
    <scope>NUCLEOTIDE SEQUENCE</scope>
    <source>
        <strain evidence="4">B2_4</strain>
    </source>
</reference>